<dbReference type="InterPro" id="IPR041492">
    <property type="entry name" value="HAD_2"/>
</dbReference>
<dbReference type="SFLD" id="SFLDS00003">
    <property type="entry name" value="Haloacid_Dehalogenase"/>
    <property type="match status" value="1"/>
</dbReference>
<keyword evidence="7" id="KW-1185">Reference proteome</keyword>
<evidence type="ECO:0000313" key="6">
    <source>
        <dbReference type="EMBL" id="SUM58244.1"/>
    </source>
</evidence>
<dbReference type="GO" id="GO:0046872">
    <property type="term" value="F:metal ion binding"/>
    <property type="evidence" value="ECO:0007669"/>
    <property type="project" value="UniProtKB-KW"/>
</dbReference>
<comment type="cofactor">
    <cofactor evidence="1">
        <name>Mg(2+)</name>
        <dbReference type="ChEBI" id="CHEBI:18420"/>
    </cofactor>
</comment>
<dbReference type="OrthoDB" id="9797743at2"/>
<organism evidence="6 8">
    <name type="scientific">Staphylococcus microti</name>
    <dbReference type="NCBI Taxonomy" id="569857"/>
    <lineage>
        <taxon>Bacteria</taxon>
        <taxon>Bacillati</taxon>
        <taxon>Bacillota</taxon>
        <taxon>Bacilli</taxon>
        <taxon>Bacillales</taxon>
        <taxon>Staphylococcaceae</taxon>
        <taxon>Staphylococcus</taxon>
    </lineage>
</organism>
<keyword evidence="6" id="KW-0378">Hydrolase</keyword>
<dbReference type="SFLD" id="SFLDG01129">
    <property type="entry name" value="C1.5:_HAD__Beta-PGM__Phosphata"/>
    <property type="match status" value="1"/>
</dbReference>
<dbReference type="Proteomes" id="UP000254100">
    <property type="component" value="Unassembled WGS sequence"/>
</dbReference>
<evidence type="ECO:0000256" key="3">
    <source>
        <dbReference type="ARBA" id="ARBA00022723"/>
    </source>
</evidence>
<dbReference type="AlphaFoldDB" id="A0A0D6XSD9"/>
<dbReference type="Pfam" id="PF13419">
    <property type="entry name" value="HAD_2"/>
    <property type="match status" value="1"/>
</dbReference>
<evidence type="ECO:0000313" key="7">
    <source>
        <dbReference type="Proteomes" id="UP000032366"/>
    </source>
</evidence>
<evidence type="ECO:0000313" key="5">
    <source>
        <dbReference type="EMBL" id="KIX91151.1"/>
    </source>
</evidence>
<dbReference type="NCBIfam" id="TIGR01509">
    <property type="entry name" value="HAD-SF-IA-v3"/>
    <property type="match status" value="1"/>
</dbReference>
<dbReference type="RefSeq" id="WP_044359665.1">
    <property type="nucleotide sequence ID" value="NZ_JXWY01000031.1"/>
</dbReference>
<dbReference type="Proteomes" id="UP000032366">
    <property type="component" value="Unassembled WGS sequence"/>
</dbReference>
<dbReference type="EMBL" id="UHDT01000001">
    <property type="protein sequence ID" value="SUM58244.1"/>
    <property type="molecule type" value="Genomic_DNA"/>
</dbReference>
<dbReference type="Gene3D" id="1.10.150.240">
    <property type="entry name" value="Putative phosphatase, domain 2"/>
    <property type="match status" value="1"/>
</dbReference>
<reference evidence="5 7" key="1">
    <citation type="submission" date="2015-01" db="EMBL/GenBank/DDBJ databases">
        <authorList>
            <person name="Guo J."/>
        </authorList>
    </citation>
    <scope>NUCLEOTIDE SEQUENCE [LARGE SCALE GENOMIC DNA]</scope>
    <source>
        <strain evidence="5 7">DSM 22147</strain>
    </source>
</reference>
<comment type="similarity">
    <text evidence="2">Belongs to the HAD-like hydrolase superfamily. CbbY/CbbZ/Gph/YieH family.</text>
</comment>
<proteinExistence type="inferred from homology"/>
<protein>
    <submittedName>
        <fullName evidence="5">HAD family hydrolase</fullName>
    </submittedName>
    <submittedName>
        <fullName evidence="6">Phosphoglycolate phosphatase</fullName>
        <ecNumber evidence="6">3.1.3.-</ecNumber>
    </submittedName>
</protein>
<dbReference type="PANTHER" id="PTHR46193">
    <property type="entry name" value="6-PHOSPHOGLUCONATE PHOSPHATASE"/>
    <property type="match status" value="1"/>
</dbReference>
<reference evidence="6 8" key="2">
    <citation type="submission" date="2018-06" db="EMBL/GenBank/DDBJ databases">
        <authorList>
            <consortium name="Pathogen Informatics"/>
            <person name="Doyle S."/>
        </authorList>
    </citation>
    <scope>NUCLEOTIDE SEQUENCE [LARGE SCALE GENOMIC DNA]</scope>
    <source>
        <strain evidence="6 8">NCTC13832</strain>
    </source>
</reference>
<sequence length="214" mass="23751">MYRAVIFDFDGTMIDTEQHLYDVINQYLVAEGHAPVSLAFYRENIGGRALDLHNHIVGLLGEEKVAQLYRMHHEGAAKLPLRPGIETLMQQLKQRHIPMAIATSSVRQSILPTVEALGLNDYISVIVGREDVEAVKPEPDLYLTAVQALNHNPAYCLAIEDSVRGATAAVRAGLDVIVNTNQMTATSDFSHLPLTDQDTDLTTIIARYFEGQQR</sequence>
<evidence type="ECO:0000256" key="4">
    <source>
        <dbReference type="ARBA" id="ARBA00022842"/>
    </source>
</evidence>
<dbReference type="Gene3D" id="3.40.50.1000">
    <property type="entry name" value="HAD superfamily/HAD-like"/>
    <property type="match status" value="1"/>
</dbReference>
<evidence type="ECO:0000256" key="1">
    <source>
        <dbReference type="ARBA" id="ARBA00001946"/>
    </source>
</evidence>
<dbReference type="PRINTS" id="PR00413">
    <property type="entry name" value="HADHALOGNASE"/>
</dbReference>
<dbReference type="GO" id="GO:0016787">
    <property type="term" value="F:hydrolase activity"/>
    <property type="evidence" value="ECO:0007669"/>
    <property type="project" value="UniProtKB-KW"/>
</dbReference>
<dbReference type="InterPro" id="IPR006439">
    <property type="entry name" value="HAD-SF_hydro_IA"/>
</dbReference>
<name>A0A0D6XSD9_9STAP</name>
<evidence type="ECO:0000313" key="8">
    <source>
        <dbReference type="Proteomes" id="UP000254100"/>
    </source>
</evidence>
<dbReference type="SUPFAM" id="SSF56784">
    <property type="entry name" value="HAD-like"/>
    <property type="match status" value="1"/>
</dbReference>
<dbReference type="InterPro" id="IPR051600">
    <property type="entry name" value="Beta-PGM-like"/>
</dbReference>
<dbReference type="EC" id="3.1.3.-" evidence="6"/>
<dbReference type="InterPro" id="IPR023214">
    <property type="entry name" value="HAD_sf"/>
</dbReference>
<keyword evidence="3" id="KW-0479">Metal-binding</keyword>
<dbReference type="STRING" id="569857.TP70_04200"/>
<accession>A0A0D6XSD9</accession>
<dbReference type="CDD" id="cd16423">
    <property type="entry name" value="HAD_BPGM-like"/>
    <property type="match status" value="1"/>
</dbReference>
<keyword evidence="4" id="KW-0460">Magnesium</keyword>
<gene>
    <name evidence="6" type="ORF">NCTC13832_01992</name>
    <name evidence="5" type="ORF">TP70_04200</name>
</gene>
<dbReference type="PANTHER" id="PTHR46193:SF21">
    <property type="entry name" value="SLL1138 PROTEIN"/>
    <property type="match status" value="1"/>
</dbReference>
<dbReference type="EMBL" id="JXWY01000031">
    <property type="protein sequence ID" value="KIX91151.1"/>
    <property type="molecule type" value="Genomic_DNA"/>
</dbReference>
<dbReference type="InterPro" id="IPR023198">
    <property type="entry name" value="PGP-like_dom2"/>
</dbReference>
<dbReference type="InterPro" id="IPR036412">
    <property type="entry name" value="HAD-like_sf"/>
</dbReference>
<evidence type="ECO:0000256" key="2">
    <source>
        <dbReference type="ARBA" id="ARBA00006171"/>
    </source>
</evidence>